<keyword evidence="4" id="KW-1185">Reference proteome</keyword>
<comment type="similarity">
    <text evidence="1">Belongs to the 4-hydroxybenzoyl-CoA thioesterase family.</text>
</comment>
<dbReference type="SUPFAM" id="SSF54637">
    <property type="entry name" value="Thioesterase/thiol ester dehydrase-isomerase"/>
    <property type="match status" value="1"/>
</dbReference>
<dbReference type="Pfam" id="PF13279">
    <property type="entry name" value="4HBT_2"/>
    <property type="match status" value="1"/>
</dbReference>
<evidence type="ECO:0000256" key="1">
    <source>
        <dbReference type="ARBA" id="ARBA00005953"/>
    </source>
</evidence>
<dbReference type="GO" id="GO:0047617">
    <property type="term" value="F:fatty acyl-CoA hydrolase activity"/>
    <property type="evidence" value="ECO:0007669"/>
    <property type="project" value="TreeGrafter"/>
</dbReference>
<organism evidence="3 4">
    <name type="scientific">Polycladomyces abyssicola</name>
    <dbReference type="NCBI Taxonomy" id="1125966"/>
    <lineage>
        <taxon>Bacteria</taxon>
        <taxon>Bacillati</taxon>
        <taxon>Bacillota</taxon>
        <taxon>Bacilli</taxon>
        <taxon>Bacillales</taxon>
        <taxon>Thermoactinomycetaceae</taxon>
        <taxon>Polycladomyces</taxon>
    </lineage>
</organism>
<evidence type="ECO:0000313" key="4">
    <source>
        <dbReference type="Proteomes" id="UP000677436"/>
    </source>
</evidence>
<name>A0A8D5UER8_9BACL</name>
<dbReference type="KEGG" id="pabs:JIR001_04630"/>
<keyword evidence="2" id="KW-0378">Hydrolase</keyword>
<evidence type="ECO:0000313" key="3">
    <source>
        <dbReference type="EMBL" id="BCU80680.1"/>
    </source>
</evidence>
<dbReference type="InterPro" id="IPR050563">
    <property type="entry name" value="4-hydroxybenzoyl-CoA_TE"/>
</dbReference>
<reference evidence="3" key="2">
    <citation type="journal article" date="2021" name="Microbiol. Resour. Announc.">
        <title>Complete Genome Sequence of Polycladomyces abyssicola JIR-001T, Isolated from Hemipelagic Sediment in Deep Seawater.</title>
        <authorList>
            <person name="Tsubouchi T."/>
            <person name="Kaneko Y."/>
        </authorList>
    </citation>
    <scope>NUCLEOTIDE SEQUENCE</scope>
    <source>
        <strain evidence="3">JIR-001</strain>
    </source>
</reference>
<dbReference type="CDD" id="cd00586">
    <property type="entry name" value="4HBT"/>
    <property type="match status" value="1"/>
</dbReference>
<reference evidence="3" key="1">
    <citation type="journal article" date="2013" name="Int. J. Syst. Evol. Microbiol.">
        <title>Polycladomyces abyssicola gen. nov., sp. nov., a thermophilic filamentous bacterium isolated from hemipelagic sediment.</title>
        <authorList>
            <person name="Tsubouchi T."/>
            <person name="Shimane Y."/>
            <person name="Mori K."/>
            <person name="Usui K."/>
            <person name="Hiraki T."/>
            <person name="Tame A."/>
            <person name="Uematsu K."/>
            <person name="Maruyama T."/>
            <person name="Hatada Y."/>
        </authorList>
    </citation>
    <scope>NUCLEOTIDE SEQUENCE</scope>
    <source>
        <strain evidence="3">JIR-001</strain>
    </source>
</reference>
<dbReference type="InterPro" id="IPR006684">
    <property type="entry name" value="YbgC/YbaW"/>
</dbReference>
<gene>
    <name evidence="3" type="ORF">JIR001_04630</name>
</gene>
<dbReference type="RefSeq" id="WP_212774020.1">
    <property type="nucleotide sequence ID" value="NZ_AP024601.1"/>
</dbReference>
<dbReference type="PANTHER" id="PTHR31793">
    <property type="entry name" value="4-HYDROXYBENZOYL-COA THIOESTERASE FAMILY MEMBER"/>
    <property type="match status" value="1"/>
</dbReference>
<sequence length="133" mass="15408">MEVSIQIEVRSTEIDVMGHVNNAKYLEYLEWGREEWYNRAQLPFDEFTRMGIGTVTVRIEINYRKEATLGEKLTITTRPVKRGRSSFVLEQVIDNEKGERVADAQVTSVTIDLKERKSVPLPEKLAAYFPESR</sequence>
<dbReference type="Proteomes" id="UP000677436">
    <property type="component" value="Chromosome"/>
</dbReference>
<dbReference type="NCBIfam" id="TIGR00051">
    <property type="entry name" value="YbgC/FadM family acyl-CoA thioesterase"/>
    <property type="match status" value="1"/>
</dbReference>
<accession>A0A8D5UER8</accession>
<proteinExistence type="inferred from homology"/>
<dbReference type="AlphaFoldDB" id="A0A8D5UER8"/>
<dbReference type="PANTHER" id="PTHR31793:SF24">
    <property type="entry name" value="LONG-CHAIN ACYL-COA THIOESTERASE FADM"/>
    <property type="match status" value="1"/>
</dbReference>
<protein>
    <submittedName>
        <fullName evidence="3">Thioesterase</fullName>
    </submittedName>
</protein>
<dbReference type="PIRSF" id="PIRSF003230">
    <property type="entry name" value="YbgC"/>
    <property type="match status" value="1"/>
</dbReference>
<dbReference type="EMBL" id="AP024601">
    <property type="protein sequence ID" value="BCU80680.1"/>
    <property type="molecule type" value="Genomic_DNA"/>
</dbReference>
<dbReference type="Gene3D" id="3.10.129.10">
    <property type="entry name" value="Hotdog Thioesterase"/>
    <property type="match status" value="1"/>
</dbReference>
<dbReference type="InterPro" id="IPR029069">
    <property type="entry name" value="HotDog_dom_sf"/>
</dbReference>
<evidence type="ECO:0000256" key="2">
    <source>
        <dbReference type="ARBA" id="ARBA00022801"/>
    </source>
</evidence>